<dbReference type="Pfam" id="PF00641">
    <property type="entry name" value="Zn_ribbon_RanBP"/>
    <property type="match status" value="3"/>
</dbReference>
<dbReference type="InterPro" id="IPR001876">
    <property type="entry name" value="Znf_RanBP2"/>
</dbReference>
<dbReference type="EMBL" id="GCKF01000818">
    <property type="protein sequence ID" value="JAG99338.1"/>
    <property type="molecule type" value="Transcribed_RNA"/>
</dbReference>
<feature type="region of interest" description="Disordered" evidence="4">
    <location>
        <begin position="1"/>
        <end position="25"/>
    </location>
</feature>
<evidence type="ECO:0000259" key="5">
    <source>
        <dbReference type="SMART" id="SM00547"/>
    </source>
</evidence>
<dbReference type="SUPFAM" id="SSF90209">
    <property type="entry name" value="Ran binding protein zinc finger-like"/>
    <property type="match status" value="3"/>
</dbReference>
<sequence>MVQGDSRNFSGPKRPRTDGPRNEGDWTCPSCGNVNFAFRTTCNMRNCSTSKPAEHSLKPVGGPLPTPYGQAQPSLYMGPPAGATPMYLGGQGLPPTYGSSLSFGAASNLHYDLPFSGASGLHYDYGPHVTANGPYGALHMPTSYGHGAVIGPGPGYGAAPLLDGYGVGMPLGRGALGLRPGAVPDENGSRKRRGDGLSDGDWVCPKCGNTNFAFRTVCNMRKCSTPKPSEHPNKTSSGTTKNSSKAAPEGSWTCEKCGNVNYPFRTKCNRANCGAEKPSDKNDSSKSDDDQ</sequence>
<feature type="region of interest" description="Disordered" evidence="4">
    <location>
        <begin position="224"/>
        <end position="256"/>
    </location>
</feature>
<protein>
    <recommendedName>
        <fullName evidence="5">RanBP2-type domain-containing protein</fullName>
    </recommendedName>
</protein>
<feature type="domain" description="RanBP2-type" evidence="5">
    <location>
        <begin position="24"/>
        <end position="50"/>
    </location>
</feature>
<feature type="domain" description="RanBP2-type" evidence="5">
    <location>
        <begin position="250"/>
        <end position="276"/>
    </location>
</feature>
<reference evidence="6" key="1">
    <citation type="submission" date="2015-03" db="EMBL/GenBank/DDBJ databases">
        <title>A transcriptome of Araucaria cunninghamii, an australian fine timber species.</title>
        <authorList>
            <person name="Jing Yi C.J.Y."/>
            <person name="Yin San L.Y.S."/>
            <person name="Abdul Karim S.S."/>
            <person name="Wan Azmi N.N."/>
            <person name="Hercus R.R."/>
            <person name="Croft L.L."/>
        </authorList>
    </citation>
    <scope>NUCLEOTIDE SEQUENCE</scope>
    <source>
        <strain evidence="6">MI0301</strain>
        <tissue evidence="6">Leaf</tissue>
    </source>
</reference>
<feature type="compositionally biased region" description="Basic and acidic residues" evidence="4">
    <location>
        <begin position="15"/>
        <end position="24"/>
    </location>
</feature>
<dbReference type="SMART" id="SM00547">
    <property type="entry name" value="ZnF_RBZ"/>
    <property type="match status" value="3"/>
</dbReference>
<keyword evidence="3" id="KW-0862">Zinc</keyword>
<feature type="compositionally biased region" description="Low complexity" evidence="4">
    <location>
        <begin position="234"/>
        <end position="245"/>
    </location>
</feature>
<dbReference type="GO" id="GO:0008270">
    <property type="term" value="F:zinc ion binding"/>
    <property type="evidence" value="ECO:0007669"/>
    <property type="project" value="UniProtKB-KW"/>
</dbReference>
<organism evidence="6">
    <name type="scientific">Araucaria cunninghamii</name>
    <name type="common">Hoop pine</name>
    <name type="synonym">Moreton Bay pine</name>
    <dbReference type="NCBI Taxonomy" id="56994"/>
    <lineage>
        <taxon>Eukaryota</taxon>
        <taxon>Viridiplantae</taxon>
        <taxon>Streptophyta</taxon>
        <taxon>Embryophyta</taxon>
        <taxon>Tracheophyta</taxon>
        <taxon>Spermatophyta</taxon>
        <taxon>Pinopsida</taxon>
        <taxon>Pinidae</taxon>
        <taxon>Conifers II</taxon>
        <taxon>Araucariales</taxon>
        <taxon>Araucariaceae</taxon>
        <taxon>Araucaria</taxon>
    </lineage>
</organism>
<evidence type="ECO:0000256" key="2">
    <source>
        <dbReference type="ARBA" id="ARBA00022771"/>
    </source>
</evidence>
<dbReference type="PANTHER" id="PTHR12999:SF24">
    <property type="entry name" value="RANBP2-TYPE DOMAIN-CONTAINING PROTEIN"/>
    <property type="match status" value="1"/>
</dbReference>
<evidence type="ECO:0000256" key="1">
    <source>
        <dbReference type="ARBA" id="ARBA00022723"/>
    </source>
</evidence>
<evidence type="ECO:0000313" key="6">
    <source>
        <dbReference type="EMBL" id="JAG99338.1"/>
    </source>
</evidence>
<keyword evidence="2" id="KW-0863">Zinc-finger</keyword>
<keyword evidence="1" id="KW-0479">Metal-binding</keyword>
<dbReference type="PANTHER" id="PTHR12999">
    <property type="entry name" value="ZINC FINGER RAN-BINDING DOMAIN-CONTAINING PROTEIN 2 ZRANB2-RELATED"/>
    <property type="match status" value="1"/>
</dbReference>
<dbReference type="InterPro" id="IPR036443">
    <property type="entry name" value="Znf_RanBP2_sf"/>
</dbReference>
<proteinExistence type="predicted"/>
<accession>A0A0D6RA58</accession>
<evidence type="ECO:0000256" key="4">
    <source>
        <dbReference type="SAM" id="MobiDB-lite"/>
    </source>
</evidence>
<dbReference type="AlphaFoldDB" id="A0A0D6RA58"/>
<evidence type="ECO:0000256" key="3">
    <source>
        <dbReference type="ARBA" id="ARBA00022833"/>
    </source>
</evidence>
<dbReference type="Gene3D" id="4.10.1060.10">
    <property type="entry name" value="Zinc finger, RanBP2-type"/>
    <property type="match status" value="3"/>
</dbReference>
<name>A0A0D6RA58_ARACU</name>
<feature type="region of interest" description="Disordered" evidence="4">
    <location>
        <begin position="270"/>
        <end position="291"/>
    </location>
</feature>
<feature type="compositionally biased region" description="Basic and acidic residues" evidence="4">
    <location>
        <begin position="277"/>
        <end position="291"/>
    </location>
</feature>
<feature type="domain" description="RanBP2-type" evidence="5">
    <location>
        <begin position="200"/>
        <end position="226"/>
    </location>
</feature>